<evidence type="ECO:0000313" key="2">
    <source>
        <dbReference type="EMBL" id="MBB3935937.1"/>
    </source>
</evidence>
<dbReference type="PANTHER" id="PTHR43279:SF1">
    <property type="entry name" value="CATECHOL-2,3-DIOXYGENASE"/>
    <property type="match status" value="1"/>
</dbReference>
<dbReference type="Pfam" id="PF00903">
    <property type="entry name" value="Glyoxalase"/>
    <property type="match status" value="2"/>
</dbReference>
<dbReference type="OrthoDB" id="9792626at2"/>
<dbReference type="EMBL" id="JACIDO010000004">
    <property type="protein sequence ID" value="MBB3935937.1"/>
    <property type="molecule type" value="Genomic_DNA"/>
</dbReference>
<dbReference type="Gene3D" id="3.10.180.10">
    <property type="entry name" value="2,3-Dihydroxybiphenyl 1,2-Dioxygenase, domain 1"/>
    <property type="match status" value="2"/>
</dbReference>
<dbReference type="Proteomes" id="UP000531216">
    <property type="component" value="Unassembled WGS sequence"/>
</dbReference>
<dbReference type="PROSITE" id="PS51819">
    <property type="entry name" value="VOC"/>
    <property type="match status" value="2"/>
</dbReference>
<keyword evidence="2" id="KW-0223">Dioxygenase</keyword>
<dbReference type="EC" id="1.13.11.2" evidence="2"/>
<feature type="domain" description="VOC" evidence="1">
    <location>
        <begin position="13"/>
        <end position="129"/>
    </location>
</feature>
<dbReference type="GO" id="GO:0018577">
    <property type="term" value="F:catechol 2,3-dioxygenase activity"/>
    <property type="evidence" value="ECO:0007669"/>
    <property type="project" value="UniProtKB-EC"/>
</dbReference>
<dbReference type="SUPFAM" id="SSF54593">
    <property type="entry name" value="Glyoxalase/Bleomycin resistance protein/Dihydroxybiphenyl dioxygenase"/>
    <property type="match status" value="2"/>
</dbReference>
<comment type="caution">
    <text evidence="2">The sequence shown here is derived from an EMBL/GenBank/DDBJ whole genome shotgun (WGS) entry which is preliminary data.</text>
</comment>
<evidence type="ECO:0000259" key="1">
    <source>
        <dbReference type="PROSITE" id="PS51819"/>
    </source>
</evidence>
<evidence type="ECO:0000313" key="3">
    <source>
        <dbReference type="Proteomes" id="UP000531216"/>
    </source>
</evidence>
<reference evidence="2 3" key="1">
    <citation type="submission" date="2020-08" db="EMBL/GenBank/DDBJ databases">
        <title>Genomic Encyclopedia of Type Strains, Phase IV (KMG-IV): sequencing the most valuable type-strain genomes for metagenomic binning, comparative biology and taxonomic classification.</title>
        <authorList>
            <person name="Goeker M."/>
        </authorList>
    </citation>
    <scope>NUCLEOTIDE SEQUENCE [LARGE SCALE GENOMIC DNA]</scope>
    <source>
        <strain evidence="2 3">DSM 25024</strain>
    </source>
</reference>
<dbReference type="InterPro" id="IPR029068">
    <property type="entry name" value="Glyas_Bleomycin-R_OHBP_Dase"/>
</dbReference>
<dbReference type="InterPro" id="IPR037523">
    <property type="entry name" value="VOC_core"/>
</dbReference>
<organism evidence="2 3">
    <name type="scientific">Aureimonas phyllosphaerae</name>
    <dbReference type="NCBI Taxonomy" id="1166078"/>
    <lineage>
        <taxon>Bacteria</taxon>
        <taxon>Pseudomonadati</taxon>
        <taxon>Pseudomonadota</taxon>
        <taxon>Alphaproteobacteria</taxon>
        <taxon>Hyphomicrobiales</taxon>
        <taxon>Aurantimonadaceae</taxon>
        <taxon>Aureimonas</taxon>
    </lineage>
</organism>
<protein>
    <submittedName>
        <fullName evidence="2">Catechol 2,3-dioxygenase</fullName>
        <ecNumber evidence="2">1.13.11.2</ecNumber>
    </submittedName>
</protein>
<gene>
    <name evidence="2" type="ORF">GGR05_002087</name>
</gene>
<dbReference type="RefSeq" id="WP_090963638.1">
    <property type="nucleotide sequence ID" value="NZ_FOOA01000009.1"/>
</dbReference>
<keyword evidence="2" id="KW-0560">Oxidoreductase</keyword>
<proteinExistence type="predicted"/>
<dbReference type="PANTHER" id="PTHR43279">
    <property type="entry name" value="CATECHOL-2,3-DIOXYGENASE"/>
    <property type="match status" value="1"/>
</dbReference>
<dbReference type="AlphaFoldDB" id="A0A7W6C044"/>
<sequence length="285" mass="29726">MSPPDPIPATPLRIGTVSLVVRDLARMADFYREVIGLAEIGRDGATVQLGAGPRAFLALTEDRSAPLSGRRSAGLFHTAFLLPDRASLGRWLRHAADLRAPLQGASDHGVSEAIYLADPEGNGIEVYADRAGAEWPREGGALQMVSDPLDMQALLAAGAGGTFAGAPMGTTVGHVHLQVGDVAESERFYATALGLDVMQHMPSATFLSSGGYHHHVAGNIWNSRGARPRDPAATGLKGFELLARDEAAFGAAEAAILASGATAAREREAIHLTDPAGVGITLKRG</sequence>
<name>A0A7W6C044_9HYPH</name>
<keyword evidence="3" id="KW-1185">Reference proteome</keyword>
<dbReference type="InterPro" id="IPR004360">
    <property type="entry name" value="Glyas_Fos-R_dOase_dom"/>
</dbReference>
<accession>A0A7W6C044</accession>
<feature type="domain" description="VOC" evidence="1">
    <location>
        <begin position="171"/>
        <end position="285"/>
    </location>
</feature>